<feature type="domain" description="SusD-like N-terminal" evidence="7">
    <location>
        <begin position="73"/>
        <end position="228"/>
    </location>
</feature>
<evidence type="ECO:0000256" key="4">
    <source>
        <dbReference type="ARBA" id="ARBA00023136"/>
    </source>
</evidence>
<dbReference type="GO" id="GO:0009279">
    <property type="term" value="C:cell outer membrane"/>
    <property type="evidence" value="ECO:0007669"/>
    <property type="project" value="UniProtKB-SubCell"/>
</dbReference>
<proteinExistence type="inferred from homology"/>
<evidence type="ECO:0000259" key="7">
    <source>
        <dbReference type="Pfam" id="PF14322"/>
    </source>
</evidence>
<gene>
    <name evidence="8" type="ORF">TH53_18060</name>
</gene>
<name>A0A0D0GN88_9SPHI</name>
<dbReference type="SUPFAM" id="SSF48452">
    <property type="entry name" value="TPR-like"/>
    <property type="match status" value="1"/>
</dbReference>
<evidence type="ECO:0000259" key="6">
    <source>
        <dbReference type="Pfam" id="PF07980"/>
    </source>
</evidence>
<dbReference type="OrthoDB" id="618454at2"/>
<keyword evidence="9" id="KW-1185">Reference proteome</keyword>
<comment type="similarity">
    <text evidence="2">Belongs to the SusD family.</text>
</comment>
<protein>
    <submittedName>
        <fullName evidence="8">Glycan metabolism protein RagB</fullName>
    </submittedName>
</protein>
<dbReference type="InterPro" id="IPR012944">
    <property type="entry name" value="SusD_RagB_dom"/>
</dbReference>
<evidence type="ECO:0000256" key="1">
    <source>
        <dbReference type="ARBA" id="ARBA00004442"/>
    </source>
</evidence>
<organism evidence="8 9">
    <name type="scientific">Pedobacter lusitanus</name>
    <dbReference type="NCBI Taxonomy" id="1503925"/>
    <lineage>
        <taxon>Bacteria</taxon>
        <taxon>Pseudomonadati</taxon>
        <taxon>Bacteroidota</taxon>
        <taxon>Sphingobacteriia</taxon>
        <taxon>Sphingobacteriales</taxon>
        <taxon>Sphingobacteriaceae</taxon>
        <taxon>Pedobacter</taxon>
    </lineage>
</organism>
<dbReference type="AlphaFoldDB" id="A0A0D0GN88"/>
<dbReference type="Proteomes" id="UP000032049">
    <property type="component" value="Unassembled WGS sequence"/>
</dbReference>
<evidence type="ECO:0000313" key="8">
    <source>
        <dbReference type="EMBL" id="KIO75881.1"/>
    </source>
</evidence>
<evidence type="ECO:0000256" key="5">
    <source>
        <dbReference type="ARBA" id="ARBA00023237"/>
    </source>
</evidence>
<keyword evidence="5" id="KW-0998">Cell outer membrane</keyword>
<evidence type="ECO:0000256" key="3">
    <source>
        <dbReference type="ARBA" id="ARBA00022729"/>
    </source>
</evidence>
<dbReference type="Pfam" id="PF07980">
    <property type="entry name" value="SusD_RagB"/>
    <property type="match status" value="1"/>
</dbReference>
<dbReference type="STRING" id="1503925.TH53_18060"/>
<comment type="subcellular location">
    <subcellularLocation>
        <location evidence="1">Cell outer membrane</location>
    </subcellularLocation>
</comment>
<evidence type="ECO:0000256" key="2">
    <source>
        <dbReference type="ARBA" id="ARBA00006275"/>
    </source>
</evidence>
<dbReference type="InterPro" id="IPR033985">
    <property type="entry name" value="SusD-like_N"/>
</dbReference>
<dbReference type="EMBL" id="JXRA01000079">
    <property type="protein sequence ID" value="KIO75881.1"/>
    <property type="molecule type" value="Genomic_DNA"/>
</dbReference>
<feature type="domain" description="RagB/SusD" evidence="6">
    <location>
        <begin position="269"/>
        <end position="496"/>
    </location>
</feature>
<dbReference type="CDD" id="cd08977">
    <property type="entry name" value="SusD"/>
    <property type="match status" value="1"/>
</dbReference>
<accession>A0A0D0GN88</accession>
<keyword evidence="3" id="KW-0732">Signal</keyword>
<reference evidence="8 9" key="1">
    <citation type="submission" date="2015-01" db="EMBL/GenBank/DDBJ databases">
        <title>Draft genome sequence of Pedobacter sp. NL19 isolated from sludge of an effluent treatment pond in an abandoned uranium mine.</title>
        <authorList>
            <person name="Santos T."/>
            <person name="Caetano T."/>
            <person name="Covas C."/>
            <person name="Cruz A."/>
            <person name="Mendo S."/>
        </authorList>
    </citation>
    <scope>NUCLEOTIDE SEQUENCE [LARGE SCALE GENOMIC DNA]</scope>
    <source>
        <strain evidence="8 9">NL19</strain>
    </source>
</reference>
<dbReference type="InterPro" id="IPR011990">
    <property type="entry name" value="TPR-like_helical_dom_sf"/>
</dbReference>
<dbReference type="Pfam" id="PF14322">
    <property type="entry name" value="SusD-like_3"/>
    <property type="match status" value="1"/>
</dbReference>
<sequence>MNKNIYTKTVLGLGLIVSIAVIPACKKSFLNVPEQGQQNSIIFWKTAEDAGKGVNAIYGNLRSWENTAFPAIAIESMGSDDAEKGSTPSDASFFLDFDEFKVDPAQGNIAGFWTGQYRNINYANRVLDNVPAIVMDDALKARYLAEAKFVRAFSYFRLVRAFGNIPLRLHVPTDPNKDYNLPQTPVAQVYAQIEKDLTEAEAVLPQSYAAADLGRATKGAALTLHAKVAMYQKKWNDVLTLTNQVMGMGYTLLPDFEQVFRLANENSSESIFEIQCVLLPGNTAASNSQYSQVQGVRGVSGVDGGGWGFNVPTPDLAAAFEPGDPRRSGTILFRGTTTPEGDVIPKTGDNPMYNMKSYVPFKLYVTGFNEGAQQNVRMLRYSDVLLMNAEAANELGNSGQALSSLEQVRRRARQGNPNILPAVTTTDQAALRAAIYRERRVEFAMEFDRYFDVIRQGRGATVFGPKGWRANRNEVWPIPQTEVDLSGDVLVQNPGY</sequence>
<comment type="caution">
    <text evidence="8">The sequence shown here is derived from an EMBL/GenBank/DDBJ whole genome shotgun (WGS) entry which is preliminary data.</text>
</comment>
<dbReference type="Gene3D" id="1.25.40.390">
    <property type="match status" value="1"/>
</dbReference>
<dbReference type="RefSeq" id="WP_041883998.1">
    <property type="nucleotide sequence ID" value="NZ_CP157278.1"/>
</dbReference>
<keyword evidence="4" id="KW-0472">Membrane</keyword>
<evidence type="ECO:0000313" key="9">
    <source>
        <dbReference type="Proteomes" id="UP000032049"/>
    </source>
</evidence>